<gene>
    <name evidence="16" type="ORF">CBW21_20985</name>
</gene>
<dbReference type="InterPro" id="IPR041354">
    <property type="entry name" value="4PPT_N"/>
</dbReference>
<feature type="domain" description="4'-phosphopantetheinyl transferase N-terminal" evidence="15">
    <location>
        <begin position="123"/>
        <end position="185"/>
    </location>
</feature>
<evidence type="ECO:0000256" key="1">
    <source>
        <dbReference type="ARBA" id="ARBA00003937"/>
    </source>
</evidence>
<sequence length="307" mass="33866">MGIPDSRSVCGWSENAKVILWHLACLCNCRAMRRAKEERRRALASARCGGYPCRLPRRRLLIMQTVHLDTMPIPGAELSAFLHDVSYLSLAEAPGMAAMHCRFRIAAYDDAWFGALGVARPDTLARAVPKRKAEYLAARYLCQLLLAERGLPTAVGSGQHRQPLWPEGWTGTITHSDETAVVALAPSGEGLMLGLDLERWMSDKTADNVHEGILVPGEREALAGPWPFPHALTLAFSAKESLFKALYPRVGQYFDFNAAEMTRVDWDAGRFSIRLLKTLAPGLEAGRVLDGSFHLRDGQVLTLIAAF</sequence>
<feature type="binding site" evidence="13">
    <location>
        <position position="196"/>
    </location>
    <ligand>
        <name>Mg(2+)</name>
        <dbReference type="ChEBI" id="CHEBI:18420"/>
    </ligand>
</feature>
<evidence type="ECO:0000259" key="14">
    <source>
        <dbReference type="Pfam" id="PF01648"/>
    </source>
</evidence>
<dbReference type="GO" id="GO:0009366">
    <property type="term" value="C:enterobactin synthetase complex"/>
    <property type="evidence" value="ECO:0007669"/>
    <property type="project" value="InterPro"/>
</dbReference>
<feature type="binding site" evidence="12">
    <location>
        <begin position="174"/>
        <end position="175"/>
    </location>
    <ligand>
        <name>CoA</name>
        <dbReference type="ChEBI" id="CHEBI:57287"/>
    </ligand>
</feature>
<evidence type="ECO:0000313" key="17">
    <source>
        <dbReference type="Proteomes" id="UP000196342"/>
    </source>
</evidence>
<dbReference type="PANTHER" id="PTHR38096">
    <property type="entry name" value="ENTEROBACTIN SYNTHASE COMPONENT D"/>
    <property type="match status" value="1"/>
</dbReference>
<evidence type="ECO:0000256" key="10">
    <source>
        <dbReference type="ARBA" id="ARBA00049176"/>
    </source>
</evidence>
<evidence type="ECO:0000256" key="2">
    <source>
        <dbReference type="ARBA" id="ARBA00004993"/>
    </source>
</evidence>
<keyword evidence="13" id="KW-0479">Metal-binding</keyword>
<feature type="domain" description="4'-phosphopantetheinyl transferase" evidence="14">
    <location>
        <begin position="193"/>
        <end position="278"/>
    </location>
</feature>
<dbReference type="PRINTS" id="PR01399">
    <property type="entry name" value="ENTSNTHTASED"/>
</dbReference>
<comment type="catalytic activity">
    <reaction evidence="10">
        <text>apo-[aryl-carrier protein] + CoA = holo-[aryl-carrier protein] + adenosine 3',5'-bisphosphate + H(+)</text>
        <dbReference type="Rhea" id="RHEA:48404"/>
        <dbReference type="Rhea" id="RHEA-COMP:15903"/>
        <dbReference type="Rhea" id="RHEA-COMP:17557"/>
        <dbReference type="ChEBI" id="CHEBI:15378"/>
        <dbReference type="ChEBI" id="CHEBI:29999"/>
        <dbReference type="ChEBI" id="CHEBI:57287"/>
        <dbReference type="ChEBI" id="CHEBI:58343"/>
        <dbReference type="ChEBI" id="CHEBI:64479"/>
    </reaction>
</comment>
<dbReference type="Pfam" id="PF01648">
    <property type="entry name" value="ACPS"/>
    <property type="match status" value="1"/>
</dbReference>
<evidence type="ECO:0000256" key="6">
    <source>
        <dbReference type="ARBA" id="ARBA00022679"/>
    </source>
</evidence>
<dbReference type="Proteomes" id="UP000196342">
    <property type="component" value="Unassembled WGS sequence"/>
</dbReference>
<feature type="binding site" evidence="12">
    <location>
        <position position="240"/>
    </location>
    <ligand>
        <name>CoA</name>
        <dbReference type="ChEBI" id="CHEBI:57287"/>
    </ligand>
</feature>
<dbReference type="EMBL" id="NHOO01000025">
    <property type="protein sequence ID" value="OVE45918.1"/>
    <property type="molecule type" value="Genomic_DNA"/>
</dbReference>
<keyword evidence="17" id="KW-1185">Reference proteome</keyword>
<dbReference type="AlphaFoldDB" id="A0A202B3C4"/>
<evidence type="ECO:0000259" key="15">
    <source>
        <dbReference type="Pfam" id="PF17837"/>
    </source>
</evidence>
<dbReference type="GO" id="GO:0008897">
    <property type="term" value="F:holo-[acyl-carrier-protein] synthase activity"/>
    <property type="evidence" value="ECO:0007669"/>
    <property type="project" value="InterPro"/>
</dbReference>
<feature type="binding site" evidence="12">
    <location>
        <position position="131"/>
    </location>
    <ligand>
        <name>CoA</name>
        <dbReference type="ChEBI" id="CHEBI:57287"/>
    </ligand>
</feature>
<evidence type="ECO:0000256" key="9">
    <source>
        <dbReference type="ARBA" id="ARBA00031996"/>
    </source>
</evidence>
<feature type="binding site" evidence="12">
    <location>
        <position position="244"/>
    </location>
    <ligand>
        <name>CoA</name>
        <dbReference type="ChEBI" id="CHEBI:57287"/>
    </ligand>
</feature>
<dbReference type="GO" id="GO:0000287">
    <property type="term" value="F:magnesium ion binding"/>
    <property type="evidence" value="ECO:0007669"/>
    <property type="project" value="InterPro"/>
</dbReference>
<evidence type="ECO:0000256" key="12">
    <source>
        <dbReference type="PIRSR" id="PIRSR603542-1"/>
    </source>
</evidence>
<comment type="catalytic activity">
    <reaction evidence="11">
        <text>apo-[peptidyl-carrier protein] + CoA = holo-[peptidyl-carrier protein] + adenosine 3',5'-bisphosphate + H(+)</text>
        <dbReference type="Rhea" id="RHEA:46228"/>
        <dbReference type="Rhea" id="RHEA-COMP:11479"/>
        <dbReference type="Rhea" id="RHEA-COMP:11480"/>
        <dbReference type="ChEBI" id="CHEBI:15378"/>
        <dbReference type="ChEBI" id="CHEBI:29999"/>
        <dbReference type="ChEBI" id="CHEBI:57287"/>
        <dbReference type="ChEBI" id="CHEBI:58343"/>
        <dbReference type="ChEBI" id="CHEBI:64479"/>
    </reaction>
</comment>
<proteinExistence type="inferred from homology"/>
<evidence type="ECO:0000256" key="13">
    <source>
        <dbReference type="PIRSR" id="PIRSR603542-2"/>
    </source>
</evidence>
<comment type="pathway">
    <text evidence="2">Siderophore biosynthesis; enterobactin biosynthesis.</text>
</comment>
<protein>
    <recommendedName>
        <fullName evidence="5">Enterobactin synthase component D</fullName>
    </recommendedName>
    <alternativeName>
        <fullName evidence="8">4'-phosphopantetheinyl transferase EntD</fullName>
    </alternativeName>
    <alternativeName>
        <fullName evidence="9">Enterochelin synthase D</fullName>
    </alternativeName>
</protein>
<keyword evidence="13" id="KW-0460">Magnesium</keyword>
<comment type="similarity">
    <text evidence="3">Belongs to the P-Pant transferase superfamily. EntD family.</text>
</comment>
<accession>A0A202B3C4</accession>
<keyword evidence="6" id="KW-0808">Transferase</keyword>
<dbReference type="InterPro" id="IPR008278">
    <property type="entry name" value="4-PPantetheinyl_Trfase_dom"/>
</dbReference>
<evidence type="ECO:0000256" key="5">
    <source>
        <dbReference type="ARBA" id="ARBA00019087"/>
    </source>
</evidence>
<comment type="function">
    <text evidence="1">Involved in the biosynthesis of the siderophore enterobactin (enterochelin), which is a macrocyclic trimeric lactone of N-(2,3-dihydroxybenzoyl)-serine. The serine trilactone serves as a scaffolding for the three catechol functionalities that provide hexadentate coordination for the tightly ligated iron(2+) atoms. Plays an essential role in the assembly of the enterobactin by catalyzing the transfer of the 4'-phosphopantetheine (Ppant) moiety from coenzyme A to the apo-domains of both EntB (ArCP domain) and EntF (PCP domain) to yield their holo-forms which make them competent for the activation of 2,3-dihydroxybenzoate (DHB) and L-serine, respectively.</text>
</comment>
<feature type="binding site" evidence="13">
    <location>
        <position position="198"/>
    </location>
    <ligand>
        <name>Mg(2+)</name>
        <dbReference type="ChEBI" id="CHEBI:18420"/>
    </ligand>
</feature>
<dbReference type="GO" id="GO:0009239">
    <property type="term" value="P:enterobactin biosynthetic process"/>
    <property type="evidence" value="ECO:0007669"/>
    <property type="project" value="UniProtKB-UniPathway"/>
</dbReference>
<comment type="cofactor">
    <cofactor evidence="13">
        <name>Mg(2+)</name>
        <dbReference type="ChEBI" id="CHEBI:18420"/>
    </cofactor>
</comment>
<dbReference type="InterPro" id="IPR037143">
    <property type="entry name" value="4-PPantetheinyl_Trfase_dom_sf"/>
</dbReference>
<evidence type="ECO:0000256" key="4">
    <source>
        <dbReference type="ARBA" id="ARBA00011503"/>
    </source>
</evidence>
<evidence type="ECO:0000256" key="8">
    <source>
        <dbReference type="ARBA" id="ARBA00029894"/>
    </source>
</evidence>
<feature type="binding site" evidence="12">
    <location>
        <position position="196"/>
    </location>
    <ligand>
        <name>CoA</name>
        <dbReference type="ChEBI" id="CHEBI:57287"/>
    </ligand>
</feature>
<dbReference type="GO" id="GO:0005886">
    <property type="term" value="C:plasma membrane"/>
    <property type="evidence" value="ECO:0007669"/>
    <property type="project" value="TreeGrafter"/>
</dbReference>
<reference evidence="16 17" key="1">
    <citation type="submission" date="2017-05" db="EMBL/GenBank/DDBJ databases">
        <title>Chromobacterium violaceum GHPS1 isolated from Hydrocarbon polluted soil in French Guiana display an awesome secondary metabolite arsenal and a battery of drug and heavy-metal-resistance and detoxification of xenobiotics proteins.</title>
        <authorList>
            <person name="Belbahri L."/>
        </authorList>
    </citation>
    <scope>NUCLEOTIDE SEQUENCE [LARGE SCALE GENOMIC DNA]</scope>
    <source>
        <strain evidence="16 17">GHPS1</strain>
    </source>
</reference>
<dbReference type="UniPathway" id="UPA00017"/>
<evidence type="ECO:0000313" key="16">
    <source>
        <dbReference type="EMBL" id="OVE45918.1"/>
    </source>
</evidence>
<comment type="subunit">
    <text evidence="4">EntB, EntD, EntE, and EntF form a multienzyme complex called enterobactin synthase.</text>
</comment>
<dbReference type="Pfam" id="PF17837">
    <property type="entry name" value="4PPT_N"/>
    <property type="match status" value="1"/>
</dbReference>
<evidence type="ECO:0000256" key="7">
    <source>
        <dbReference type="ARBA" id="ARBA00023191"/>
    </source>
</evidence>
<organism evidence="16 17">
    <name type="scientific">Chromobacterium violaceum</name>
    <dbReference type="NCBI Taxonomy" id="536"/>
    <lineage>
        <taxon>Bacteria</taxon>
        <taxon>Pseudomonadati</taxon>
        <taxon>Pseudomonadota</taxon>
        <taxon>Betaproteobacteria</taxon>
        <taxon>Neisseriales</taxon>
        <taxon>Chromobacteriaceae</taxon>
        <taxon>Chromobacterium</taxon>
    </lineage>
</organism>
<evidence type="ECO:0000256" key="11">
    <source>
        <dbReference type="ARBA" id="ARBA00049191"/>
    </source>
</evidence>
<name>A0A202B3C4_CHRVL</name>
<keyword evidence="7" id="KW-0259">Enterobactin biosynthesis</keyword>
<dbReference type="SUPFAM" id="SSF56214">
    <property type="entry name" value="4'-phosphopantetheinyl transferase"/>
    <property type="match status" value="1"/>
</dbReference>
<evidence type="ECO:0000256" key="3">
    <source>
        <dbReference type="ARBA" id="ARBA00008342"/>
    </source>
</evidence>
<dbReference type="InterPro" id="IPR003542">
    <property type="entry name" value="Enbac_synth_compD-like"/>
</dbReference>
<dbReference type="PANTHER" id="PTHR38096:SF1">
    <property type="entry name" value="ENTEROBACTIN SYNTHASE COMPONENT D"/>
    <property type="match status" value="1"/>
</dbReference>
<comment type="caution">
    <text evidence="16">The sequence shown here is derived from an EMBL/GenBank/DDBJ whole genome shotgun (WGS) entry which is preliminary data.</text>
</comment>
<feature type="binding site" evidence="12">
    <location>
        <position position="139"/>
    </location>
    <ligand>
        <name>CoA</name>
        <dbReference type="ChEBI" id="CHEBI:57287"/>
    </ligand>
</feature>